<accession>A0A512RHY3</accession>
<comment type="similarity">
    <text evidence="2">Belongs to the YkuD family.</text>
</comment>
<evidence type="ECO:0000313" key="10">
    <source>
        <dbReference type="Proteomes" id="UP000321436"/>
    </source>
</evidence>
<dbReference type="UniPathway" id="UPA00219"/>
<evidence type="ECO:0000256" key="5">
    <source>
        <dbReference type="ARBA" id="ARBA00022984"/>
    </source>
</evidence>
<dbReference type="PROSITE" id="PS52029">
    <property type="entry name" value="LD_TPASE"/>
    <property type="match status" value="1"/>
</dbReference>
<dbReference type="GO" id="GO:0071555">
    <property type="term" value="P:cell wall organization"/>
    <property type="evidence" value="ECO:0007669"/>
    <property type="project" value="UniProtKB-UniRule"/>
</dbReference>
<dbReference type="CDD" id="cd16913">
    <property type="entry name" value="YkuD_like"/>
    <property type="match status" value="1"/>
</dbReference>
<dbReference type="GO" id="GO:0004180">
    <property type="term" value="F:carboxypeptidase activity"/>
    <property type="evidence" value="ECO:0007669"/>
    <property type="project" value="UniProtKB-ARBA"/>
</dbReference>
<dbReference type="Pfam" id="PF03734">
    <property type="entry name" value="YkuD"/>
    <property type="match status" value="1"/>
</dbReference>
<dbReference type="SUPFAM" id="SSF141523">
    <property type="entry name" value="L,D-transpeptidase catalytic domain-like"/>
    <property type="match status" value="1"/>
</dbReference>
<dbReference type="GO" id="GO:0016740">
    <property type="term" value="F:transferase activity"/>
    <property type="evidence" value="ECO:0007669"/>
    <property type="project" value="UniProtKB-KW"/>
</dbReference>
<dbReference type="InterPro" id="IPR038063">
    <property type="entry name" value="Transpep_catalytic_dom"/>
</dbReference>
<dbReference type="GO" id="GO:0008360">
    <property type="term" value="P:regulation of cell shape"/>
    <property type="evidence" value="ECO:0007669"/>
    <property type="project" value="UniProtKB-UniRule"/>
</dbReference>
<organism evidence="9 10">
    <name type="scientific">Chitinophaga cymbidii</name>
    <dbReference type="NCBI Taxonomy" id="1096750"/>
    <lineage>
        <taxon>Bacteria</taxon>
        <taxon>Pseudomonadati</taxon>
        <taxon>Bacteroidota</taxon>
        <taxon>Chitinophagia</taxon>
        <taxon>Chitinophagales</taxon>
        <taxon>Chitinophagaceae</taxon>
        <taxon>Chitinophaga</taxon>
    </lineage>
</organism>
<evidence type="ECO:0000256" key="2">
    <source>
        <dbReference type="ARBA" id="ARBA00005992"/>
    </source>
</evidence>
<reference evidence="9 10" key="1">
    <citation type="submission" date="2019-07" db="EMBL/GenBank/DDBJ databases">
        <title>Whole genome shotgun sequence of Chitinophaga cymbidii NBRC 109752.</title>
        <authorList>
            <person name="Hosoyama A."/>
            <person name="Uohara A."/>
            <person name="Ohji S."/>
            <person name="Ichikawa N."/>
        </authorList>
    </citation>
    <scope>NUCLEOTIDE SEQUENCE [LARGE SCALE GENOMIC DNA]</scope>
    <source>
        <strain evidence="9 10">NBRC 109752</strain>
    </source>
</reference>
<feature type="active site" description="Proton donor/acceptor" evidence="7">
    <location>
        <position position="136"/>
    </location>
</feature>
<keyword evidence="10" id="KW-1185">Reference proteome</keyword>
<dbReference type="AlphaFoldDB" id="A0A512RHY3"/>
<evidence type="ECO:0000259" key="8">
    <source>
        <dbReference type="PROSITE" id="PS52029"/>
    </source>
</evidence>
<keyword evidence="3" id="KW-0808">Transferase</keyword>
<dbReference type="EMBL" id="BKAU01000001">
    <property type="protein sequence ID" value="GEP95290.1"/>
    <property type="molecule type" value="Genomic_DNA"/>
</dbReference>
<feature type="active site" description="Nucleophile" evidence="7">
    <location>
        <position position="159"/>
    </location>
</feature>
<evidence type="ECO:0000256" key="1">
    <source>
        <dbReference type="ARBA" id="ARBA00004752"/>
    </source>
</evidence>
<dbReference type="InterPro" id="IPR005490">
    <property type="entry name" value="LD_TPept_cat_dom"/>
</dbReference>
<comment type="caution">
    <text evidence="9">The sequence shown here is derived from an EMBL/GenBank/DDBJ whole genome shotgun (WGS) entry which is preliminary data.</text>
</comment>
<sequence>MWRYCFLIVVLPLFAFEHNAVDLYNVRLNPSSIDETKVFLLVDKSDYRMYLYEDATLLKIYKVVFGNRDISDKYMQGDRRTPNGTFRILSKRADNRWSRFLLLDYPNQESYQRFQQRQAQGLIRKDADIGGGIGIHGVETASGIRDYYVDRRINWTLGCVSMKNSDVNELYNVVIVGTPVVIRP</sequence>
<evidence type="ECO:0000256" key="4">
    <source>
        <dbReference type="ARBA" id="ARBA00022960"/>
    </source>
</evidence>
<comment type="pathway">
    <text evidence="1 7">Cell wall biogenesis; peptidoglycan biosynthesis.</text>
</comment>
<evidence type="ECO:0000256" key="7">
    <source>
        <dbReference type="PROSITE-ProRule" id="PRU01373"/>
    </source>
</evidence>
<dbReference type="RefSeq" id="WP_146859426.1">
    <property type="nucleotide sequence ID" value="NZ_BKAU01000001.1"/>
</dbReference>
<dbReference type="PANTHER" id="PTHR36699:SF1">
    <property type="entry name" value="L,D-TRANSPEPTIDASE YAFK-RELATED"/>
    <property type="match status" value="1"/>
</dbReference>
<dbReference type="Proteomes" id="UP000321436">
    <property type="component" value="Unassembled WGS sequence"/>
</dbReference>
<dbReference type="Gene3D" id="2.40.440.10">
    <property type="entry name" value="L,D-transpeptidase catalytic domain-like"/>
    <property type="match status" value="1"/>
</dbReference>
<dbReference type="OrthoDB" id="9809748at2"/>
<evidence type="ECO:0000256" key="6">
    <source>
        <dbReference type="ARBA" id="ARBA00023316"/>
    </source>
</evidence>
<proteinExistence type="inferred from homology"/>
<gene>
    <name evidence="9" type="ORF">CCY01nite_15500</name>
</gene>
<protein>
    <recommendedName>
        <fullName evidence="8">L,D-TPase catalytic domain-containing protein</fullName>
    </recommendedName>
</protein>
<keyword evidence="4 7" id="KW-0133">Cell shape</keyword>
<name>A0A512RHY3_9BACT</name>
<evidence type="ECO:0000256" key="3">
    <source>
        <dbReference type="ARBA" id="ARBA00022679"/>
    </source>
</evidence>
<keyword evidence="5 7" id="KW-0573">Peptidoglycan synthesis</keyword>
<dbReference type="PANTHER" id="PTHR36699">
    <property type="entry name" value="LD-TRANSPEPTIDASE"/>
    <property type="match status" value="1"/>
</dbReference>
<keyword evidence="6 7" id="KW-0961">Cell wall biogenesis/degradation</keyword>
<evidence type="ECO:0000313" key="9">
    <source>
        <dbReference type="EMBL" id="GEP95290.1"/>
    </source>
</evidence>
<feature type="domain" description="L,D-TPase catalytic" evidence="8">
    <location>
        <begin position="38"/>
        <end position="183"/>
    </location>
</feature>
<dbReference type="GO" id="GO:0009252">
    <property type="term" value="P:peptidoglycan biosynthetic process"/>
    <property type="evidence" value="ECO:0007669"/>
    <property type="project" value="UniProtKB-UniPathway"/>
</dbReference>